<gene>
    <name evidence="2" type="primary">ORF1_63</name>
    <name evidence="2" type="ORF">CDAR_275441</name>
</gene>
<name>A0AAV4UM68_9ARAC</name>
<accession>A0AAV4UM68</accession>
<feature type="domain" description="Pre-C2HC" evidence="1">
    <location>
        <begin position="79"/>
        <end position="129"/>
    </location>
</feature>
<comment type="caution">
    <text evidence="2">The sequence shown here is derived from an EMBL/GenBank/DDBJ whole genome shotgun (WGS) entry which is preliminary data.</text>
</comment>
<dbReference type="EMBL" id="BPLQ01011596">
    <property type="protein sequence ID" value="GIY59032.1"/>
    <property type="molecule type" value="Genomic_DNA"/>
</dbReference>
<sequence length="134" mass="15705">MKLADIHSFMKKINTDLKVKITCKLTTQYLKLEPESENLHTIITKYLDSTNVPYYLITPKNLRPLKAVLHGLPINTDLEAIKNELTELKFQVINIYQLKKQDQARTPMSLFQIQLAPTENLEDIWTVYYIQKLQ</sequence>
<dbReference type="Pfam" id="PF07530">
    <property type="entry name" value="PRE_C2HC"/>
    <property type="match status" value="1"/>
</dbReference>
<evidence type="ECO:0000259" key="1">
    <source>
        <dbReference type="Pfam" id="PF07530"/>
    </source>
</evidence>
<organism evidence="2 3">
    <name type="scientific">Caerostris darwini</name>
    <dbReference type="NCBI Taxonomy" id="1538125"/>
    <lineage>
        <taxon>Eukaryota</taxon>
        <taxon>Metazoa</taxon>
        <taxon>Ecdysozoa</taxon>
        <taxon>Arthropoda</taxon>
        <taxon>Chelicerata</taxon>
        <taxon>Arachnida</taxon>
        <taxon>Araneae</taxon>
        <taxon>Araneomorphae</taxon>
        <taxon>Entelegynae</taxon>
        <taxon>Araneoidea</taxon>
        <taxon>Araneidae</taxon>
        <taxon>Caerostris</taxon>
    </lineage>
</organism>
<evidence type="ECO:0000313" key="2">
    <source>
        <dbReference type="EMBL" id="GIY59032.1"/>
    </source>
</evidence>
<dbReference type="Proteomes" id="UP001054837">
    <property type="component" value="Unassembled WGS sequence"/>
</dbReference>
<dbReference type="InterPro" id="IPR006579">
    <property type="entry name" value="Pre_C2HC_dom"/>
</dbReference>
<dbReference type="AlphaFoldDB" id="A0AAV4UM68"/>
<proteinExistence type="predicted"/>
<protein>
    <submittedName>
        <fullName evidence="2">Nucleic-acid-binding protein from transposon X-element</fullName>
    </submittedName>
</protein>
<keyword evidence="3" id="KW-1185">Reference proteome</keyword>
<evidence type="ECO:0000313" key="3">
    <source>
        <dbReference type="Proteomes" id="UP001054837"/>
    </source>
</evidence>
<reference evidence="2 3" key="1">
    <citation type="submission" date="2021-06" db="EMBL/GenBank/DDBJ databases">
        <title>Caerostris darwini draft genome.</title>
        <authorList>
            <person name="Kono N."/>
            <person name="Arakawa K."/>
        </authorList>
    </citation>
    <scope>NUCLEOTIDE SEQUENCE [LARGE SCALE GENOMIC DNA]</scope>
</reference>